<reference evidence="9 10" key="1">
    <citation type="journal article" date="2013" name="Int. J. Syst. Evol. Microbiol.">
        <title>Marinoscillum luteum sp. nov., isolated from marine sediment.</title>
        <authorList>
            <person name="Cha I.T."/>
            <person name="Park S.J."/>
            <person name="Kim S.J."/>
            <person name="Kim J.G."/>
            <person name="Jung M.Y."/>
            <person name="Shin K.S."/>
            <person name="Kwon K.K."/>
            <person name="Yang S.H."/>
            <person name="Seo Y.S."/>
            <person name="Rhee S.K."/>
        </authorList>
    </citation>
    <scope>NUCLEOTIDE SEQUENCE [LARGE SCALE GENOMIC DNA]</scope>
    <source>
        <strain evidence="9 10">KCTC 23939</strain>
    </source>
</reference>
<feature type="signal peptide" evidence="8">
    <location>
        <begin position="1"/>
        <end position="19"/>
    </location>
</feature>
<dbReference type="Gene3D" id="1.20.1600.10">
    <property type="entry name" value="Outer membrane efflux proteins (OEP)"/>
    <property type="match status" value="1"/>
</dbReference>
<feature type="chain" id="PRO_5046834717" evidence="8">
    <location>
        <begin position="20"/>
        <end position="488"/>
    </location>
</feature>
<proteinExistence type="inferred from homology"/>
<evidence type="ECO:0000256" key="5">
    <source>
        <dbReference type="ARBA" id="ARBA00022692"/>
    </source>
</evidence>
<dbReference type="Pfam" id="PF02321">
    <property type="entry name" value="OEP"/>
    <property type="match status" value="2"/>
</dbReference>
<evidence type="ECO:0000256" key="6">
    <source>
        <dbReference type="ARBA" id="ARBA00023136"/>
    </source>
</evidence>
<dbReference type="RefSeq" id="WP_159579967.1">
    <property type="nucleotide sequence ID" value="NZ_JBIPKE010000011.1"/>
</dbReference>
<comment type="caution">
    <text evidence="9">The sequence shown here is derived from an EMBL/GenBank/DDBJ whole genome shotgun (WGS) entry which is preliminary data.</text>
</comment>
<evidence type="ECO:0000256" key="1">
    <source>
        <dbReference type="ARBA" id="ARBA00004442"/>
    </source>
</evidence>
<keyword evidence="10" id="KW-1185">Reference proteome</keyword>
<accession>A0ABW7N3W7</accession>
<protein>
    <submittedName>
        <fullName evidence="9">TolC family protein</fullName>
    </submittedName>
</protein>
<evidence type="ECO:0000256" key="2">
    <source>
        <dbReference type="ARBA" id="ARBA00007613"/>
    </source>
</evidence>
<dbReference type="PANTHER" id="PTHR30026">
    <property type="entry name" value="OUTER MEMBRANE PROTEIN TOLC"/>
    <property type="match status" value="1"/>
</dbReference>
<evidence type="ECO:0000313" key="10">
    <source>
        <dbReference type="Proteomes" id="UP001610063"/>
    </source>
</evidence>
<keyword evidence="5" id="KW-0812">Transmembrane</keyword>
<dbReference type="InterPro" id="IPR003423">
    <property type="entry name" value="OMP_efflux"/>
</dbReference>
<keyword evidence="4" id="KW-1134">Transmembrane beta strand</keyword>
<gene>
    <name evidence="9" type="ORF">ACHKAR_02530</name>
</gene>
<organism evidence="9 10">
    <name type="scientific">Marinoscillum luteum</name>
    <dbReference type="NCBI Taxonomy" id="861051"/>
    <lineage>
        <taxon>Bacteria</taxon>
        <taxon>Pseudomonadati</taxon>
        <taxon>Bacteroidota</taxon>
        <taxon>Cytophagia</taxon>
        <taxon>Cytophagales</taxon>
        <taxon>Reichenbachiellaceae</taxon>
        <taxon>Marinoscillum</taxon>
    </lineage>
</organism>
<evidence type="ECO:0000256" key="8">
    <source>
        <dbReference type="SAM" id="SignalP"/>
    </source>
</evidence>
<name>A0ABW7N3W7_9BACT</name>
<keyword evidence="7" id="KW-0998">Cell outer membrane</keyword>
<evidence type="ECO:0000256" key="3">
    <source>
        <dbReference type="ARBA" id="ARBA00022448"/>
    </source>
</evidence>
<dbReference type="EMBL" id="JBIPKE010000011">
    <property type="protein sequence ID" value="MFH6982293.1"/>
    <property type="molecule type" value="Genomic_DNA"/>
</dbReference>
<dbReference type="PANTHER" id="PTHR30026:SF20">
    <property type="entry name" value="OUTER MEMBRANE PROTEIN TOLC"/>
    <property type="match status" value="1"/>
</dbReference>
<evidence type="ECO:0000256" key="4">
    <source>
        <dbReference type="ARBA" id="ARBA00022452"/>
    </source>
</evidence>
<dbReference type="SUPFAM" id="SSF56954">
    <property type="entry name" value="Outer membrane efflux proteins (OEP)"/>
    <property type="match status" value="1"/>
</dbReference>
<keyword evidence="8" id="KW-0732">Signal</keyword>
<comment type="similarity">
    <text evidence="2">Belongs to the outer membrane factor (OMF) (TC 1.B.17) family.</text>
</comment>
<dbReference type="InterPro" id="IPR051906">
    <property type="entry name" value="TolC-like"/>
</dbReference>
<dbReference type="Proteomes" id="UP001610063">
    <property type="component" value="Unassembled WGS sequence"/>
</dbReference>
<comment type="subcellular location">
    <subcellularLocation>
        <location evidence="1">Cell outer membrane</location>
    </subcellularLocation>
</comment>
<evidence type="ECO:0000313" key="9">
    <source>
        <dbReference type="EMBL" id="MFH6982293.1"/>
    </source>
</evidence>
<keyword evidence="6" id="KW-0472">Membrane</keyword>
<sequence>MNKIAFLLLIFSLSFTASGQIKLSLVDVIDLAKEQSPSAKAAETRKKNLYWQYRSFKSDYNPSLNLTGNLPGYNRDFFQVSQDDGTFAYRSREQLSSSLNLGLIQPIAATGGEISINSNLNQFNDLNANSTTINPIYNTTLFNIQLVQPVFGFNQLKWDKRTEPLRYEESKRSYVEEMEFISLQSTNLYFDYMDAQINLQIAEFNLANNDTIFNIEQGRYNIGTTSKDKLLQVELQLLRSKQDVAQANLDLQTSRLALRRYIGVQDSTASKLELLLPEELPEFSIALDKALAYAKRNRADYIEFERRRAEADRDVASARARRFQSNLVASFGLNNAAGDLPQTYNSPNDQQRVNLTLSVPILDWGRSKSRVQTALANQELTQYTLDQEIQNFEQEIITLVSRMDVIRLQVEITKKSDEVAQERYEVAQNRYLIGKIDITNLNIALTEKDNARRSYIGALRSFWAAYFDLRRLTLYDFMNDELLYQELD</sequence>
<evidence type="ECO:0000256" key="7">
    <source>
        <dbReference type="ARBA" id="ARBA00023237"/>
    </source>
</evidence>
<keyword evidence="3" id="KW-0813">Transport</keyword>